<name>A0A5C3KXH8_COPMA</name>
<gene>
    <name evidence="7" type="ORF">FA15DRAFT_550357</name>
</gene>
<evidence type="ECO:0000256" key="3">
    <source>
        <dbReference type="ARBA" id="ARBA00012007"/>
    </source>
</evidence>
<feature type="non-terminal residue" evidence="7">
    <location>
        <position position="237"/>
    </location>
</feature>
<keyword evidence="4 7" id="KW-0808">Transferase</keyword>
<evidence type="ECO:0000256" key="6">
    <source>
        <dbReference type="ARBA" id="ARBA00047949"/>
    </source>
</evidence>
<feature type="non-terminal residue" evidence="7">
    <location>
        <position position="1"/>
    </location>
</feature>
<keyword evidence="5" id="KW-0520">NAD</keyword>
<dbReference type="InterPro" id="IPR042080">
    <property type="entry name" value="RNA_2'-PTrans_N"/>
</dbReference>
<reference evidence="7 8" key="1">
    <citation type="journal article" date="2019" name="Nat. Ecol. Evol.">
        <title>Megaphylogeny resolves global patterns of mushroom evolution.</title>
        <authorList>
            <person name="Varga T."/>
            <person name="Krizsan K."/>
            <person name="Foldi C."/>
            <person name="Dima B."/>
            <person name="Sanchez-Garcia M."/>
            <person name="Sanchez-Ramirez S."/>
            <person name="Szollosi G.J."/>
            <person name="Szarkandi J.G."/>
            <person name="Papp V."/>
            <person name="Albert L."/>
            <person name="Andreopoulos W."/>
            <person name="Angelini C."/>
            <person name="Antonin V."/>
            <person name="Barry K.W."/>
            <person name="Bougher N.L."/>
            <person name="Buchanan P."/>
            <person name="Buyck B."/>
            <person name="Bense V."/>
            <person name="Catcheside P."/>
            <person name="Chovatia M."/>
            <person name="Cooper J."/>
            <person name="Damon W."/>
            <person name="Desjardin D."/>
            <person name="Finy P."/>
            <person name="Geml J."/>
            <person name="Haridas S."/>
            <person name="Hughes K."/>
            <person name="Justo A."/>
            <person name="Karasinski D."/>
            <person name="Kautmanova I."/>
            <person name="Kiss B."/>
            <person name="Kocsube S."/>
            <person name="Kotiranta H."/>
            <person name="LaButti K.M."/>
            <person name="Lechner B.E."/>
            <person name="Liimatainen K."/>
            <person name="Lipzen A."/>
            <person name="Lukacs Z."/>
            <person name="Mihaltcheva S."/>
            <person name="Morgado L.N."/>
            <person name="Niskanen T."/>
            <person name="Noordeloos M.E."/>
            <person name="Ohm R.A."/>
            <person name="Ortiz-Santana B."/>
            <person name="Ovrebo C."/>
            <person name="Racz N."/>
            <person name="Riley R."/>
            <person name="Savchenko A."/>
            <person name="Shiryaev A."/>
            <person name="Soop K."/>
            <person name="Spirin V."/>
            <person name="Szebenyi C."/>
            <person name="Tomsovsky M."/>
            <person name="Tulloss R.E."/>
            <person name="Uehling J."/>
            <person name="Grigoriev I.V."/>
            <person name="Vagvolgyi C."/>
            <person name="Papp T."/>
            <person name="Martin F.M."/>
            <person name="Miettinen O."/>
            <person name="Hibbett D.S."/>
            <person name="Nagy L.G."/>
        </authorList>
    </citation>
    <scope>NUCLEOTIDE SEQUENCE [LARGE SCALE GENOMIC DNA]</scope>
    <source>
        <strain evidence="7 8">CBS 121175</strain>
    </source>
</reference>
<evidence type="ECO:0000313" key="8">
    <source>
        <dbReference type="Proteomes" id="UP000307440"/>
    </source>
</evidence>
<organism evidence="7 8">
    <name type="scientific">Coprinopsis marcescibilis</name>
    <name type="common">Agaric fungus</name>
    <name type="synonym">Psathyrella marcescibilis</name>
    <dbReference type="NCBI Taxonomy" id="230819"/>
    <lineage>
        <taxon>Eukaryota</taxon>
        <taxon>Fungi</taxon>
        <taxon>Dikarya</taxon>
        <taxon>Basidiomycota</taxon>
        <taxon>Agaricomycotina</taxon>
        <taxon>Agaricomycetes</taxon>
        <taxon>Agaricomycetidae</taxon>
        <taxon>Agaricales</taxon>
        <taxon>Agaricineae</taxon>
        <taxon>Psathyrellaceae</taxon>
        <taxon>Coprinopsis</taxon>
    </lineage>
</organism>
<dbReference type="Gene3D" id="3.20.170.30">
    <property type="match status" value="1"/>
</dbReference>
<comment type="similarity">
    <text evidence="2">Belongs to the KptA/TPT1 family.</text>
</comment>
<dbReference type="STRING" id="230819.A0A5C3KXH8"/>
<evidence type="ECO:0000256" key="4">
    <source>
        <dbReference type="ARBA" id="ARBA00022679"/>
    </source>
</evidence>
<dbReference type="AlphaFoldDB" id="A0A5C3KXH8"/>
<protein>
    <recommendedName>
        <fullName evidence="3">2'-phosphotransferase</fullName>
        <ecNumber evidence="3">2.7.1.160</ecNumber>
    </recommendedName>
</protein>
<evidence type="ECO:0000256" key="2">
    <source>
        <dbReference type="ARBA" id="ARBA00009836"/>
    </source>
</evidence>
<dbReference type="OrthoDB" id="419694at2759"/>
<evidence type="ECO:0000313" key="7">
    <source>
        <dbReference type="EMBL" id="TFK25104.1"/>
    </source>
</evidence>
<dbReference type="EMBL" id="ML210190">
    <property type="protein sequence ID" value="TFK25104.1"/>
    <property type="molecule type" value="Genomic_DNA"/>
</dbReference>
<dbReference type="PANTHER" id="PTHR12684">
    <property type="entry name" value="PUTATIVE PHOSPHOTRANSFERASE"/>
    <property type="match status" value="1"/>
</dbReference>
<sequence length="237" mass="25598">GKGKPSGGAKLRGMERDSPEVRVSKTLSWLLRHGAANEGLPIRKDGFIKVDDVLNHPKLKAVSLGLNGLQDIVKADSKQRYSLIYEAEGEGASAAVPADESNEGTWWIKANQGHSIKTVELELKPIVTAADIPSGVAVHGTNGKAWNSISTQGLSKMKRNHIHLAQGIAGQNVLSGMRQGSQILIFIDVQKALDAGIKFFLSDNGVVLSEGDENGILKPEFFSRVENSKREPLEGWE</sequence>
<dbReference type="SUPFAM" id="SSF56399">
    <property type="entry name" value="ADP-ribosylation"/>
    <property type="match status" value="1"/>
</dbReference>
<keyword evidence="8" id="KW-1185">Reference proteome</keyword>
<dbReference type="GO" id="GO:0000215">
    <property type="term" value="F:tRNA 2'-phosphotransferase activity"/>
    <property type="evidence" value="ECO:0007669"/>
    <property type="project" value="UniProtKB-EC"/>
</dbReference>
<proteinExistence type="inferred from homology"/>
<evidence type="ECO:0000256" key="1">
    <source>
        <dbReference type="ARBA" id="ARBA00003343"/>
    </source>
</evidence>
<dbReference type="InterPro" id="IPR042081">
    <property type="entry name" value="RNA_2'-PTrans_C"/>
</dbReference>
<comment type="catalytic activity">
    <reaction evidence="6">
        <text>2'-phospho-[ligated tRNA] + NAD(+) = mature tRNA + ADP-alpha-D-ribose 1'',2''-cyclic phosphate + nicotinamide</text>
        <dbReference type="Rhea" id="RHEA:23324"/>
        <dbReference type="Rhea" id="RHEA-COMP:11106"/>
        <dbReference type="Rhea" id="RHEA-COMP:11107"/>
        <dbReference type="ChEBI" id="CHEBI:17154"/>
        <dbReference type="ChEBI" id="CHEBI:57540"/>
        <dbReference type="ChEBI" id="CHEBI:76596"/>
        <dbReference type="ChEBI" id="CHEBI:82883"/>
        <dbReference type="ChEBI" id="CHEBI:85027"/>
        <dbReference type="EC" id="2.7.1.160"/>
    </reaction>
</comment>
<evidence type="ECO:0000256" key="5">
    <source>
        <dbReference type="ARBA" id="ARBA00023027"/>
    </source>
</evidence>
<dbReference type="GO" id="GO:0006388">
    <property type="term" value="P:tRNA splicing, via endonucleolytic cleavage and ligation"/>
    <property type="evidence" value="ECO:0007669"/>
    <property type="project" value="TreeGrafter"/>
</dbReference>
<dbReference type="PANTHER" id="PTHR12684:SF2">
    <property type="entry name" value="TRNA 2'-PHOSPHOTRANSFERASE 1"/>
    <property type="match status" value="1"/>
</dbReference>
<dbReference type="Pfam" id="PF01885">
    <property type="entry name" value="PTS_2-RNA"/>
    <property type="match status" value="1"/>
</dbReference>
<comment type="function">
    <text evidence="1">Catalyzes the last step of tRNA splicing, the transfer of the splice junction 2'-phosphate from ligated tRNA to NAD to produce ADP-ribose 1''-2'' cyclic phosphate.</text>
</comment>
<dbReference type="Proteomes" id="UP000307440">
    <property type="component" value="Unassembled WGS sequence"/>
</dbReference>
<dbReference type="EC" id="2.7.1.160" evidence="3"/>
<accession>A0A5C3KXH8</accession>
<dbReference type="InterPro" id="IPR002745">
    <property type="entry name" value="Ptrans_KptA/Tpt1"/>
</dbReference>
<dbReference type="Gene3D" id="1.10.10.970">
    <property type="entry name" value="RNA 2'-phosphotransferase, Tpt1/KptA family, N-terminal domain"/>
    <property type="match status" value="1"/>
</dbReference>